<comment type="similarity">
    <text evidence="1 13">Belongs to the Nth/MutY family.</text>
</comment>
<keyword evidence="15" id="KW-0255">Endonuclease</keyword>
<dbReference type="PANTHER" id="PTHR10359">
    <property type="entry name" value="A/G-SPECIFIC ADENINE GLYCOSYLASE/ENDONUCLEASE III"/>
    <property type="match status" value="1"/>
</dbReference>
<dbReference type="InterPro" id="IPR011257">
    <property type="entry name" value="DNA_glycosylase"/>
</dbReference>
<evidence type="ECO:0000256" key="6">
    <source>
        <dbReference type="ARBA" id="ARBA00023004"/>
    </source>
</evidence>
<dbReference type="EC" id="4.2.99.18" evidence="13"/>
<name>A7I6B8_METB6</name>
<evidence type="ECO:0000259" key="14">
    <source>
        <dbReference type="SMART" id="SM00478"/>
    </source>
</evidence>
<dbReference type="HOGENOM" id="CLU_012862_3_3_2"/>
<dbReference type="GO" id="GO:0140078">
    <property type="term" value="F:class I DNA-(apurinic or apyrimidinic site) endonuclease activity"/>
    <property type="evidence" value="ECO:0007669"/>
    <property type="project" value="UniProtKB-EC"/>
</dbReference>
<dbReference type="HAMAP" id="MF_00942">
    <property type="entry name" value="Nth"/>
    <property type="match status" value="1"/>
</dbReference>
<dbReference type="SMART" id="SM00478">
    <property type="entry name" value="ENDO3c"/>
    <property type="match status" value="1"/>
</dbReference>
<dbReference type="STRING" id="456442.Mboo_0761"/>
<dbReference type="CDD" id="cd00056">
    <property type="entry name" value="ENDO3c"/>
    <property type="match status" value="1"/>
</dbReference>
<accession>A7I6B8</accession>
<dbReference type="FunFam" id="1.10.340.30:FF:000001">
    <property type="entry name" value="Endonuclease III"/>
    <property type="match status" value="1"/>
</dbReference>
<dbReference type="OrthoDB" id="84708at2157"/>
<keyword evidence="5 13" id="KW-0378">Hydrolase</keyword>
<evidence type="ECO:0000256" key="8">
    <source>
        <dbReference type="ARBA" id="ARBA00023125"/>
    </source>
</evidence>
<keyword evidence="11 13" id="KW-0326">Glycosidase</keyword>
<evidence type="ECO:0000256" key="1">
    <source>
        <dbReference type="ARBA" id="ARBA00008343"/>
    </source>
</evidence>
<dbReference type="InterPro" id="IPR000445">
    <property type="entry name" value="HhH_motif"/>
</dbReference>
<dbReference type="InterPro" id="IPR004035">
    <property type="entry name" value="Endouclease-III_FeS-bd_BS"/>
</dbReference>
<evidence type="ECO:0000256" key="7">
    <source>
        <dbReference type="ARBA" id="ARBA00023014"/>
    </source>
</evidence>
<feature type="binding site" evidence="13">
    <location>
        <position position="201"/>
    </location>
    <ligand>
        <name>[4Fe-4S] cluster</name>
        <dbReference type="ChEBI" id="CHEBI:49883"/>
    </ligand>
</feature>
<dbReference type="Proteomes" id="UP000002408">
    <property type="component" value="Chromosome"/>
</dbReference>
<dbReference type="GO" id="GO:0003677">
    <property type="term" value="F:DNA binding"/>
    <property type="evidence" value="ECO:0007669"/>
    <property type="project" value="UniProtKB-UniRule"/>
</dbReference>
<dbReference type="Pfam" id="PF10576">
    <property type="entry name" value="EndIII_4Fe-2S"/>
    <property type="match status" value="1"/>
</dbReference>
<evidence type="ECO:0000256" key="10">
    <source>
        <dbReference type="ARBA" id="ARBA00023239"/>
    </source>
</evidence>
<dbReference type="PROSITE" id="PS01155">
    <property type="entry name" value="ENDONUCLEASE_III_2"/>
    <property type="match status" value="1"/>
</dbReference>
<feature type="binding site" evidence="13">
    <location>
        <position position="198"/>
    </location>
    <ligand>
        <name>[4Fe-4S] cluster</name>
        <dbReference type="ChEBI" id="CHEBI:49883"/>
    </ligand>
</feature>
<dbReference type="Gene3D" id="1.10.340.30">
    <property type="entry name" value="Hypothetical protein, domain 2"/>
    <property type="match status" value="1"/>
</dbReference>
<reference evidence="16" key="1">
    <citation type="journal article" date="2015" name="Microbiology">
        <title>Genome of Methanoregula boonei 6A8 reveals adaptations to oligotrophic peatland environments.</title>
        <authorList>
            <person name="Braeuer S."/>
            <person name="Cadillo-Quiroz H."/>
            <person name="Kyrpides N."/>
            <person name="Woyke T."/>
            <person name="Goodwin L."/>
            <person name="Detter C."/>
            <person name="Podell S."/>
            <person name="Yavitt J.B."/>
            <person name="Zinder S.H."/>
        </authorList>
    </citation>
    <scope>NUCLEOTIDE SEQUENCE [LARGE SCALE GENOMIC DNA]</scope>
    <source>
        <strain evidence="16">DSM 21154 / JCM 14090 / 6A8</strain>
    </source>
</reference>
<sequence>MDAQDAKKIYSALLKRYPRARESPTTICRGTPFEVLILTILSAQTTDKAVLQVKEPLFSAYPSPHALARANPADVEPIIHSLGYYHAKAKHIVAAAASVENEFGGEVPRTMDELLSIPGVGRKTANIVLYHGFGQNHGIAVDTHVRRLAQRIGISDTDDVKVIEQDLMALYPKKDWGDLTDVFIAHGRATCDARKPLCGDCVIRKYCRYYRDLPDDQKKD</sequence>
<evidence type="ECO:0000256" key="9">
    <source>
        <dbReference type="ARBA" id="ARBA00023204"/>
    </source>
</evidence>
<dbReference type="InterPro" id="IPR005759">
    <property type="entry name" value="Nth"/>
</dbReference>
<evidence type="ECO:0000256" key="5">
    <source>
        <dbReference type="ARBA" id="ARBA00022801"/>
    </source>
</evidence>
<keyword evidence="16" id="KW-1185">Reference proteome</keyword>
<dbReference type="Pfam" id="PF00730">
    <property type="entry name" value="HhH-GPD"/>
    <property type="match status" value="1"/>
</dbReference>
<keyword evidence="9 13" id="KW-0234">DNA repair</keyword>
<comment type="catalytic activity">
    <reaction evidence="12">
        <text>Hydrolyzes mismatched double-stranded DNA and polynucleotides, releasing free thymine.</text>
        <dbReference type="EC" id="3.2.2.29"/>
    </reaction>
</comment>
<comment type="catalytic activity">
    <reaction evidence="13">
        <text>2'-deoxyribonucleotide-(2'-deoxyribose 5'-phosphate)-2'-deoxyribonucleotide-DNA = a 3'-end 2'-deoxyribonucleotide-(2,3-dehydro-2,3-deoxyribose 5'-phosphate)-DNA + a 5'-end 5'-phospho-2'-deoxyribonucleoside-DNA + H(+)</text>
        <dbReference type="Rhea" id="RHEA:66592"/>
        <dbReference type="Rhea" id="RHEA-COMP:13180"/>
        <dbReference type="Rhea" id="RHEA-COMP:16897"/>
        <dbReference type="Rhea" id="RHEA-COMP:17067"/>
        <dbReference type="ChEBI" id="CHEBI:15378"/>
        <dbReference type="ChEBI" id="CHEBI:136412"/>
        <dbReference type="ChEBI" id="CHEBI:157695"/>
        <dbReference type="ChEBI" id="CHEBI:167181"/>
        <dbReference type="EC" id="4.2.99.18"/>
    </reaction>
</comment>
<dbReference type="GO" id="GO:0046872">
    <property type="term" value="F:metal ion binding"/>
    <property type="evidence" value="ECO:0007669"/>
    <property type="project" value="UniProtKB-KW"/>
</dbReference>
<comment type="cofactor">
    <cofactor evidence="13">
        <name>[4Fe-4S] cluster</name>
        <dbReference type="ChEBI" id="CHEBI:49883"/>
    </cofactor>
    <text evidence="13">Binds 1 [4Fe-4S] cluster.</text>
</comment>
<evidence type="ECO:0000313" key="15">
    <source>
        <dbReference type="EMBL" id="ABS55279.1"/>
    </source>
</evidence>
<dbReference type="SMART" id="SM00525">
    <property type="entry name" value="FES"/>
    <property type="match status" value="1"/>
</dbReference>
<dbReference type="GeneID" id="5411100"/>
<keyword evidence="2 13" id="KW-0004">4Fe-4S</keyword>
<dbReference type="GO" id="GO:0051539">
    <property type="term" value="F:4 iron, 4 sulfur cluster binding"/>
    <property type="evidence" value="ECO:0007669"/>
    <property type="project" value="UniProtKB-UniRule"/>
</dbReference>
<dbReference type="AlphaFoldDB" id="A7I6B8"/>
<keyword evidence="8 13" id="KW-0238">DNA-binding</keyword>
<dbReference type="InterPro" id="IPR023170">
    <property type="entry name" value="HhH_base_excis_C"/>
</dbReference>
<feature type="binding site" evidence="13">
    <location>
        <position position="191"/>
    </location>
    <ligand>
        <name>[4Fe-4S] cluster</name>
        <dbReference type="ChEBI" id="CHEBI:49883"/>
    </ligand>
</feature>
<keyword evidence="4 13" id="KW-0227">DNA damage</keyword>
<feature type="binding site" evidence="13">
    <location>
        <position position="207"/>
    </location>
    <ligand>
        <name>[4Fe-4S] cluster</name>
        <dbReference type="ChEBI" id="CHEBI:49883"/>
    </ligand>
</feature>
<dbReference type="FunFam" id="1.10.1670.10:FF:000001">
    <property type="entry name" value="Endonuclease III"/>
    <property type="match status" value="1"/>
</dbReference>
<keyword evidence="10 13" id="KW-0456">Lyase</keyword>
<dbReference type="Pfam" id="PF00633">
    <property type="entry name" value="HHH"/>
    <property type="match status" value="1"/>
</dbReference>
<evidence type="ECO:0000256" key="11">
    <source>
        <dbReference type="ARBA" id="ARBA00023295"/>
    </source>
</evidence>
<dbReference type="PIRSF" id="PIRSF001435">
    <property type="entry name" value="Nth"/>
    <property type="match status" value="1"/>
</dbReference>
<evidence type="ECO:0000256" key="12">
    <source>
        <dbReference type="ARBA" id="ARBA00052915"/>
    </source>
</evidence>
<gene>
    <name evidence="13" type="primary">nth</name>
    <name evidence="15" type="ordered locus">Mboo_0761</name>
</gene>
<keyword evidence="3 13" id="KW-0479">Metal-binding</keyword>
<evidence type="ECO:0000256" key="13">
    <source>
        <dbReference type="HAMAP-Rule" id="MF_00942"/>
    </source>
</evidence>
<evidence type="ECO:0000256" key="4">
    <source>
        <dbReference type="ARBA" id="ARBA00022763"/>
    </source>
</evidence>
<feature type="domain" description="HhH-GPD" evidence="14">
    <location>
        <begin position="41"/>
        <end position="189"/>
    </location>
</feature>
<dbReference type="InterPro" id="IPR004036">
    <property type="entry name" value="Endonuclease-III-like_CS2"/>
</dbReference>
<dbReference type="RefSeq" id="WP_012106302.1">
    <property type="nucleotide sequence ID" value="NC_009712.1"/>
</dbReference>
<dbReference type="SUPFAM" id="SSF48150">
    <property type="entry name" value="DNA-glycosylase"/>
    <property type="match status" value="1"/>
</dbReference>
<protein>
    <recommendedName>
        <fullName evidence="13">Endonuclease III</fullName>
        <ecNumber evidence="13">4.2.99.18</ecNumber>
    </recommendedName>
    <alternativeName>
        <fullName evidence="13">DNA-(apurinic or apyrimidinic site) lyase</fullName>
    </alternativeName>
</protein>
<evidence type="ECO:0000256" key="2">
    <source>
        <dbReference type="ARBA" id="ARBA00022485"/>
    </source>
</evidence>
<dbReference type="GO" id="GO:0141016">
    <property type="term" value="F:G/T mismatch-specific thymine-DNA glycosylase activity"/>
    <property type="evidence" value="ECO:0007669"/>
    <property type="project" value="UniProtKB-EC"/>
</dbReference>
<dbReference type="InterPro" id="IPR003651">
    <property type="entry name" value="Endonuclease3_FeS-loop_motif"/>
</dbReference>
<dbReference type="EMBL" id="CP000780">
    <property type="protein sequence ID" value="ABS55279.1"/>
    <property type="molecule type" value="Genomic_DNA"/>
</dbReference>
<proteinExistence type="inferred from homology"/>
<dbReference type="GO" id="GO:0006285">
    <property type="term" value="P:base-excision repair, AP site formation"/>
    <property type="evidence" value="ECO:0007669"/>
    <property type="project" value="TreeGrafter"/>
</dbReference>
<keyword evidence="15" id="KW-0540">Nuclease</keyword>
<keyword evidence="7 13" id="KW-0411">Iron-sulfur</keyword>
<dbReference type="eggNOG" id="arCOG00459">
    <property type="taxonomic scope" value="Archaea"/>
</dbReference>
<comment type="function">
    <text evidence="13">DNA repair enzyme that has both DNA N-glycosylase activity and AP-lyase activity. The DNA N-glycosylase activity releases various damaged pyrimidines from DNA by cleaving the N-glycosidic bond, leaving an AP (apurinic/apyrimidinic) site. The AP-lyase activity cleaves the phosphodiester bond 3' to the AP site by a beta-elimination, leaving a 3'-terminal unsaturated sugar and a product with a terminal 5'-phosphate.</text>
</comment>
<evidence type="ECO:0000256" key="3">
    <source>
        <dbReference type="ARBA" id="ARBA00022723"/>
    </source>
</evidence>
<dbReference type="PANTHER" id="PTHR10359:SF18">
    <property type="entry name" value="ENDONUCLEASE III"/>
    <property type="match status" value="1"/>
</dbReference>
<keyword evidence="6 13" id="KW-0408">Iron</keyword>
<dbReference type="InterPro" id="IPR003265">
    <property type="entry name" value="HhH-GPD_domain"/>
</dbReference>
<dbReference type="KEGG" id="mbn:Mboo_0761"/>
<evidence type="ECO:0000313" key="16">
    <source>
        <dbReference type="Proteomes" id="UP000002408"/>
    </source>
</evidence>
<organism evidence="15 16">
    <name type="scientific">Methanoregula boonei (strain DSM 21154 / JCM 14090 / 6A8)</name>
    <dbReference type="NCBI Taxonomy" id="456442"/>
    <lineage>
        <taxon>Archaea</taxon>
        <taxon>Methanobacteriati</taxon>
        <taxon>Methanobacteriota</taxon>
        <taxon>Stenosarchaea group</taxon>
        <taxon>Methanomicrobia</taxon>
        <taxon>Methanomicrobiales</taxon>
        <taxon>Methanoregulaceae</taxon>
        <taxon>Methanoregula</taxon>
    </lineage>
</organism>
<dbReference type="Gene3D" id="1.10.1670.10">
    <property type="entry name" value="Helix-hairpin-Helix base-excision DNA repair enzymes (C-terminal)"/>
    <property type="match status" value="1"/>
</dbReference>
<dbReference type="PROSITE" id="PS00764">
    <property type="entry name" value="ENDONUCLEASE_III_1"/>
    <property type="match status" value="1"/>
</dbReference>